<dbReference type="Pfam" id="PF20250">
    <property type="entry name" value="FapA_N"/>
    <property type="match status" value="1"/>
</dbReference>
<protein>
    <submittedName>
        <fullName evidence="2">Uncharacterized protein (DUF342 family)</fullName>
    </submittedName>
</protein>
<dbReference type="RefSeq" id="WP_307355305.1">
    <property type="nucleotide sequence ID" value="NZ_BAAACJ010000012.1"/>
</dbReference>
<dbReference type="InterPro" id="IPR046866">
    <property type="entry name" value="FapA_N"/>
</dbReference>
<feature type="domain" description="Flagellar Assembly Protein A N-terminal region" evidence="1">
    <location>
        <begin position="125"/>
        <end position="315"/>
    </location>
</feature>
<organism evidence="2 3">
    <name type="scientific">Hathewaya limosa</name>
    <name type="common">Clostridium limosum</name>
    <dbReference type="NCBI Taxonomy" id="1536"/>
    <lineage>
        <taxon>Bacteria</taxon>
        <taxon>Bacillati</taxon>
        <taxon>Bacillota</taxon>
        <taxon>Clostridia</taxon>
        <taxon>Eubacteriales</taxon>
        <taxon>Clostridiaceae</taxon>
        <taxon>Hathewaya</taxon>
    </lineage>
</organism>
<evidence type="ECO:0000313" key="3">
    <source>
        <dbReference type="Proteomes" id="UP001224418"/>
    </source>
</evidence>
<proteinExistence type="predicted"/>
<name>A0ABU0JT07_HATLI</name>
<accession>A0ABU0JT07</accession>
<keyword evidence="3" id="KW-1185">Reference proteome</keyword>
<dbReference type="InterPro" id="IPR046865">
    <property type="entry name" value="FapA_b_solenoid"/>
</dbReference>
<gene>
    <name evidence="2" type="ORF">QOZ93_000954</name>
</gene>
<dbReference type="EMBL" id="JAUSWN010000006">
    <property type="protein sequence ID" value="MDQ0479214.1"/>
    <property type="molecule type" value="Genomic_DNA"/>
</dbReference>
<dbReference type="InterPro" id="IPR005646">
    <property type="entry name" value="FapA"/>
</dbReference>
<dbReference type="PANTHER" id="PTHR38032:SF1">
    <property type="entry name" value="RNA-BINDING PROTEIN KHPB N-TERMINAL DOMAIN-CONTAINING PROTEIN"/>
    <property type="match status" value="1"/>
</dbReference>
<comment type="caution">
    <text evidence="2">The sequence shown here is derived from an EMBL/GenBank/DDBJ whole genome shotgun (WGS) entry which is preliminary data.</text>
</comment>
<dbReference type="PANTHER" id="PTHR38032">
    <property type="entry name" value="POLYMERASE-RELATED"/>
    <property type="match status" value="1"/>
</dbReference>
<sequence>MEKFIYSNVSIDKCLEQASKELNIPVEEIEYKVVEEETMTQDKVTISISSKDIENSEKVDGKACVIDGKIIVKNGKNGGKPAMISTGRNIQVMVDDKPISTISEVYENSKIDVIFKEQKAVRNLNISVSRDCMGAHIDISYEPEISYKLKDTEEKKCIALEEVEKDRIYPPNFSVSEIEKELIAAGIMFGIDREKIKQCSEADEVRDLVIAEGKPVVDSEDDTLEVKFEQNLKKHSVDLKGNIDYKAIGSIQSVKKGQTLAIIHKGKLGTNGVSVKGKIIQAKKGKMLRIKCGGGCELHGNTVKSTIEGKPMYKGGLFTVTSVHEVKSNVDLTTGNIKFDGDVIVYGNVLEGMKVEGLNGVEVYKSVASAEIKSNHHIKIGGNVLLSDVIAGGKNNVNIKLEKDMGKLLGDLEELRKSTEKVLKNKLLGRKARDGEIIKILIENKFHDIPRIVKEMDKIYAEHPNLDRNFTLVLKSNLLGFGPLNIENYSKLLDIEHLIAKQKEFIALDSIKPADIEIAYCQDSVLRATGNIYITGKGEYISNMFSNDSIFFKGFNSVARGGIIKAKNEIQCNQVGSDAGVPTKLIVDSGGEIWAKFAYNNTRFVVGDLEYILEQPSKDIHVYLDRHGELQIDKFNMI</sequence>
<evidence type="ECO:0000313" key="2">
    <source>
        <dbReference type="EMBL" id="MDQ0479214.1"/>
    </source>
</evidence>
<reference evidence="2 3" key="1">
    <citation type="submission" date="2023-07" db="EMBL/GenBank/DDBJ databases">
        <title>Genomic Encyclopedia of Type Strains, Phase IV (KMG-IV): sequencing the most valuable type-strain genomes for metagenomic binning, comparative biology and taxonomic classification.</title>
        <authorList>
            <person name="Goeker M."/>
        </authorList>
    </citation>
    <scope>NUCLEOTIDE SEQUENCE [LARGE SCALE GENOMIC DNA]</scope>
    <source>
        <strain evidence="2 3">DSM 1400</strain>
    </source>
</reference>
<dbReference type="Proteomes" id="UP001224418">
    <property type="component" value="Unassembled WGS sequence"/>
</dbReference>
<evidence type="ECO:0000259" key="1">
    <source>
        <dbReference type="Pfam" id="PF20250"/>
    </source>
</evidence>
<dbReference type="Pfam" id="PF03961">
    <property type="entry name" value="FapA"/>
    <property type="match status" value="1"/>
</dbReference>